<dbReference type="PANTHER" id="PTHR46191">
    <property type="match status" value="1"/>
</dbReference>
<dbReference type="SFLD" id="SFLDG01129">
    <property type="entry name" value="C1.5:_HAD__Beta-PGM__Phosphata"/>
    <property type="match status" value="1"/>
</dbReference>
<dbReference type="PANTHER" id="PTHR46191:SF2">
    <property type="entry name" value="HALOACID DEHALOGENASE-LIKE HYDROLASE DOMAIN-CONTAINING PROTEIN 3"/>
    <property type="match status" value="1"/>
</dbReference>
<dbReference type="EMBL" id="LAZR01012523">
    <property type="protein sequence ID" value="KKM26386.1"/>
    <property type="molecule type" value="Genomic_DNA"/>
</dbReference>
<dbReference type="NCBIfam" id="TIGR01549">
    <property type="entry name" value="HAD-SF-IA-v1"/>
    <property type="match status" value="1"/>
</dbReference>
<sequence>MKISYVWFDIGYTLLYMQREITYQQVLKEYGSEVSLEKLEKYFHLTDKLFMREYPGVFLKERGVYMPWFLGVLNHRLGLSLNVCEVDERWEKIQEKTLNYWLPFDGVFQVLEELKKNSIGMGIISNWDDSAQEILKNAKLHKYFEHQVISSEIGCTKPSAEIFKAAIDKAGVKARECLYVGDNYYDDAIGCRKVGMNPLIINRFGSLGVEEIKDCPIIPHIGEVLGYCRKTKERKIVRGRKNS</sequence>
<reference evidence="1" key="1">
    <citation type="journal article" date="2015" name="Nature">
        <title>Complex archaea that bridge the gap between prokaryotes and eukaryotes.</title>
        <authorList>
            <person name="Spang A."/>
            <person name="Saw J.H."/>
            <person name="Jorgensen S.L."/>
            <person name="Zaremba-Niedzwiedzka K."/>
            <person name="Martijn J."/>
            <person name="Lind A.E."/>
            <person name="van Eijk R."/>
            <person name="Schleper C."/>
            <person name="Guy L."/>
            <person name="Ettema T.J."/>
        </authorList>
    </citation>
    <scope>NUCLEOTIDE SEQUENCE</scope>
</reference>
<dbReference type="InterPro" id="IPR023214">
    <property type="entry name" value="HAD_sf"/>
</dbReference>
<gene>
    <name evidence="1" type="ORF">LCGC14_1585320</name>
</gene>
<dbReference type="InterPro" id="IPR006439">
    <property type="entry name" value="HAD-SF_hydro_IA"/>
</dbReference>
<comment type="caution">
    <text evidence="1">The sequence shown here is derived from an EMBL/GenBank/DDBJ whole genome shotgun (WGS) entry which is preliminary data.</text>
</comment>
<dbReference type="AlphaFoldDB" id="A0A0F9IFM7"/>
<dbReference type="SFLD" id="SFLDS00003">
    <property type="entry name" value="Haloacid_Dehalogenase"/>
    <property type="match status" value="1"/>
</dbReference>
<dbReference type="InterPro" id="IPR023198">
    <property type="entry name" value="PGP-like_dom2"/>
</dbReference>
<dbReference type="PRINTS" id="PR00413">
    <property type="entry name" value="HADHALOGNASE"/>
</dbReference>
<dbReference type="Gene3D" id="1.10.150.240">
    <property type="entry name" value="Putative phosphatase, domain 2"/>
    <property type="match status" value="1"/>
</dbReference>
<name>A0A0F9IFM7_9ZZZZ</name>
<evidence type="ECO:0000313" key="1">
    <source>
        <dbReference type="EMBL" id="KKM26386.1"/>
    </source>
</evidence>
<organism evidence="1">
    <name type="scientific">marine sediment metagenome</name>
    <dbReference type="NCBI Taxonomy" id="412755"/>
    <lineage>
        <taxon>unclassified sequences</taxon>
        <taxon>metagenomes</taxon>
        <taxon>ecological metagenomes</taxon>
    </lineage>
</organism>
<dbReference type="InterPro" id="IPR041492">
    <property type="entry name" value="HAD_2"/>
</dbReference>
<proteinExistence type="predicted"/>
<dbReference type="Gene3D" id="3.40.50.1000">
    <property type="entry name" value="HAD superfamily/HAD-like"/>
    <property type="match status" value="1"/>
</dbReference>
<dbReference type="SUPFAM" id="SSF56784">
    <property type="entry name" value="HAD-like"/>
    <property type="match status" value="1"/>
</dbReference>
<dbReference type="Pfam" id="PF13419">
    <property type="entry name" value="HAD_2"/>
    <property type="match status" value="1"/>
</dbReference>
<dbReference type="InterPro" id="IPR036412">
    <property type="entry name" value="HAD-like_sf"/>
</dbReference>
<accession>A0A0F9IFM7</accession>
<dbReference type="InterPro" id="IPR051828">
    <property type="entry name" value="HAD-like_hydrolase_domain"/>
</dbReference>
<protein>
    <submittedName>
        <fullName evidence="1">Uncharacterized protein</fullName>
    </submittedName>
</protein>